<feature type="compositionally biased region" description="Pro residues" evidence="6">
    <location>
        <begin position="310"/>
        <end position="320"/>
    </location>
</feature>
<dbReference type="InterPro" id="IPR003367">
    <property type="entry name" value="Thrombospondin_3-like_rpt"/>
</dbReference>
<dbReference type="RefSeq" id="WP_015934948.1">
    <property type="nucleotide sequence ID" value="NC_011891.1"/>
</dbReference>
<dbReference type="PROSITE" id="PS51123">
    <property type="entry name" value="OMPA_2"/>
    <property type="match status" value="1"/>
</dbReference>
<dbReference type="Pfam" id="PF02412">
    <property type="entry name" value="TSP_3"/>
    <property type="match status" value="3"/>
</dbReference>
<protein>
    <submittedName>
        <fullName evidence="9">OmpA/MotB domain protein</fullName>
    </submittedName>
</protein>
<evidence type="ECO:0000256" key="6">
    <source>
        <dbReference type="SAM" id="MobiDB-lite"/>
    </source>
</evidence>
<dbReference type="GO" id="GO:0009279">
    <property type="term" value="C:cell outer membrane"/>
    <property type="evidence" value="ECO:0007669"/>
    <property type="project" value="UniProtKB-SubCell"/>
</dbReference>
<evidence type="ECO:0000313" key="9">
    <source>
        <dbReference type="EMBL" id="ACL67211.1"/>
    </source>
</evidence>
<evidence type="ECO:0000313" key="10">
    <source>
        <dbReference type="Proteomes" id="UP000007089"/>
    </source>
</evidence>
<dbReference type="SUPFAM" id="SSF103647">
    <property type="entry name" value="TSP type-3 repeat"/>
    <property type="match status" value="1"/>
</dbReference>
<feature type="compositionally biased region" description="Basic and acidic residues" evidence="6">
    <location>
        <begin position="362"/>
        <end position="377"/>
    </location>
</feature>
<evidence type="ECO:0000256" key="1">
    <source>
        <dbReference type="ARBA" id="ARBA00004442"/>
    </source>
</evidence>
<sequence>MTRCIRFLAVAAMLALASTASAQNFRPAIDSQRLRLDPTAHGSLVLGDGEVLEEGQFRAALTGHYERSPMVLLTNGELRGRGLFSDGTKETQLLRERATIHLNLAMNLWKRLELGIHVPAVAYQYAENYVSPLGDTTINHPTQGGVAAPSAMLRYGITSERAGAPLASAIAVEVVFPWTDKVDYGGEKGFIIAPRLEVGKTFGGLRVMADAGGQFRTKDVELTAGDKLSHEVLGGIGVATTGKLRAELTARGAFNFDGLSQNAELLAGVRYGFGEGEIYALGGPGFMESPGTPTYRGLIGFAFTGGKKAAPPPPPPPPDPCAAGQSHTPEQCPTLDDDGDGVANGQDRCPLEKGVAENQGCPDKDTDGDGVPDRLDRCPSVPGATDNQGCPKDSDKDGVPDDKDRCPDKPGIPENQGCPPERAEIKAGKIDIKEKVYFDTGKDTIKAKSNALLDDVAKLVAANPQVGVVTIEGHTDSTGSAATNRALSQKRAEAVKDYLVSKGVDASRLEAKGFGPDQPVESNKTAKGREANRRVEFTIQNANP</sequence>
<keyword evidence="2 7" id="KW-0732">Signal</keyword>
<evidence type="ECO:0000259" key="8">
    <source>
        <dbReference type="PROSITE" id="PS51123"/>
    </source>
</evidence>
<feature type="compositionally biased region" description="Basic and acidic residues" evidence="6">
    <location>
        <begin position="527"/>
        <end position="536"/>
    </location>
</feature>
<dbReference type="Pfam" id="PF00691">
    <property type="entry name" value="OmpA"/>
    <property type="match status" value="1"/>
</dbReference>
<evidence type="ECO:0000256" key="7">
    <source>
        <dbReference type="SAM" id="SignalP"/>
    </source>
</evidence>
<dbReference type="AlphaFoldDB" id="B8J7N1"/>
<dbReference type="GO" id="GO:0007155">
    <property type="term" value="P:cell adhesion"/>
    <property type="evidence" value="ECO:0007669"/>
    <property type="project" value="InterPro"/>
</dbReference>
<dbReference type="CDD" id="cd07185">
    <property type="entry name" value="OmpA_C-like"/>
    <property type="match status" value="1"/>
</dbReference>
<dbReference type="PANTHER" id="PTHR30329:SF21">
    <property type="entry name" value="LIPOPROTEIN YIAD-RELATED"/>
    <property type="match status" value="1"/>
</dbReference>
<feature type="signal peptide" evidence="7">
    <location>
        <begin position="1"/>
        <end position="22"/>
    </location>
</feature>
<dbReference type="EMBL" id="CP001359">
    <property type="protein sequence ID" value="ACL67211.1"/>
    <property type="molecule type" value="Genomic_DNA"/>
</dbReference>
<reference evidence="9" key="1">
    <citation type="submission" date="2009-01" db="EMBL/GenBank/DDBJ databases">
        <title>Complete sequence of Anaeromyxobacter dehalogenans 2CP-1.</title>
        <authorList>
            <consortium name="US DOE Joint Genome Institute"/>
            <person name="Lucas S."/>
            <person name="Copeland A."/>
            <person name="Lapidus A."/>
            <person name="Glavina del Rio T."/>
            <person name="Dalin E."/>
            <person name="Tice H."/>
            <person name="Bruce D."/>
            <person name="Goodwin L."/>
            <person name="Pitluck S."/>
            <person name="Saunders E."/>
            <person name="Brettin T."/>
            <person name="Detter J.C."/>
            <person name="Han C."/>
            <person name="Larimer F."/>
            <person name="Land M."/>
            <person name="Hauser L."/>
            <person name="Kyrpides N."/>
            <person name="Ovchinnikova G."/>
            <person name="Beliaev A.S."/>
            <person name="Richardson P."/>
        </authorList>
    </citation>
    <scope>NUCLEOTIDE SEQUENCE</scope>
    <source>
        <strain evidence="9">2CP-1</strain>
    </source>
</reference>
<dbReference type="PRINTS" id="PR01023">
    <property type="entry name" value="NAFLGMOTY"/>
</dbReference>
<keyword evidence="3 5" id="KW-0472">Membrane</keyword>
<dbReference type="Gene3D" id="4.10.1080.10">
    <property type="entry name" value="TSP type-3 repeat"/>
    <property type="match status" value="1"/>
</dbReference>
<gene>
    <name evidence="9" type="ordered locus">A2cp1_3888</name>
</gene>
<dbReference type="Gene3D" id="3.30.1330.60">
    <property type="entry name" value="OmpA-like domain"/>
    <property type="match status" value="1"/>
</dbReference>
<proteinExistence type="predicted"/>
<dbReference type="HOGENOM" id="CLU_020578_0_0_7"/>
<dbReference type="InterPro" id="IPR050330">
    <property type="entry name" value="Bact_OuterMem_StrucFunc"/>
</dbReference>
<dbReference type="Proteomes" id="UP000007089">
    <property type="component" value="Chromosome"/>
</dbReference>
<dbReference type="GO" id="GO:0005509">
    <property type="term" value="F:calcium ion binding"/>
    <property type="evidence" value="ECO:0007669"/>
    <property type="project" value="InterPro"/>
</dbReference>
<dbReference type="InterPro" id="IPR028974">
    <property type="entry name" value="TSP_type-3_rpt"/>
</dbReference>
<keyword evidence="10" id="KW-1185">Reference proteome</keyword>
<feature type="region of interest" description="Disordered" evidence="6">
    <location>
        <begin position="510"/>
        <end position="544"/>
    </location>
</feature>
<dbReference type="PRINTS" id="PR01021">
    <property type="entry name" value="OMPADOMAIN"/>
</dbReference>
<organism evidence="9 10">
    <name type="scientific">Anaeromyxobacter dehalogenans (strain ATCC BAA-258 / DSM 21875 / 2CP-1)</name>
    <dbReference type="NCBI Taxonomy" id="455488"/>
    <lineage>
        <taxon>Bacteria</taxon>
        <taxon>Pseudomonadati</taxon>
        <taxon>Myxococcota</taxon>
        <taxon>Myxococcia</taxon>
        <taxon>Myxococcales</taxon>
        <taxon>Cystobacterineae</taxon>
        <taxon>Anaeromyxobacteraceae</taxon>
        <taxon>Anaeromyxobacter</taxon>
    </lineage>
</organism>
<evidence type="ECO:0000256" key="2">
    <source>
        <dbReference type="ARBA" id="ARBA00022729"/>
    </source>
</evidence>
<dbReference type="InterPro" id="IPR006665">
    <property type="entry name" value="OmpA-like"/>
</dbReference>
<dbReference type="PANTHER" id="PTHR30329">
    <property type="entry name" value="STATOR ELEMENT OF FLAGELLAR MOTOR COMPLEX"/>
    <property type="match status" value="1"/>
</dbReference>
<dbReference type="SUPFAM" id="SSF103088">
    <property type="entry name" value="OmpA-like"/>
    <property type="match status" value="1"/>
</dbReference>
<evidence type="ECO:0000256" key="4">
    <source>
        <dbReference type="ARBA" id="ARBA00023237"/>
    </source>
</evidence>
<feature type="compositionally biased region" description="Basic and acidic residues" evidence="6">
    <location>
        <begin position="392"/>
        <end position="408"/>
    </location>
</feature>
<evidence type="ECO:0000256" key="5">
    <source>
        <dbReference type="PROSITE-ProRule" id="PRU00473"/>
    </source>
</evidence>
<dbReference type="InterPro" id="IPR036737">
    <property type="entry name" value="OmpA-like_sf"/>
</dbReference>
<comment type="subcellular location">
    <subcellularLocation>
        <location evidence="1">Cell outer membrane</location>
    </subcellularLocation>
</comment>
<dbReference type="KEGG" id="acp:A2cp1_3888"/>
<name>B8J7N1_ANAD2</name>
<feature type="chain" id="PRO_5002874777" evidence="7">
    <location>
        <begin position="23"/>
        <end position="544"/>
    </location>
</feature>
<dbReference type="InterPro" id="IPR006664">
    <property type="entry name" value="OMP_bac"/>
</dbReference>
<feature type="domain" description="OmpA-like" evidence="8">
    <location>
        <begin position="425"/>
        <end position="543"/>
    </location>
</feature>
<feature type="region of interest" description="Disordered" evidence="6">
    <location>
        <begin position="305"/>
        <end position="426"/>
    </location>
</feature>
<keyword evidence="4" id="KW-0998">Cell outer membrane</keyword>
<evidence type="ECO:0000256" key="3">
    <source>
        <dbReference type="ARBA" id="ARBA00023136"/>
    </source>
</evidence>
<accession>B8J7N1</accession>